<proteinExistence type="predicted"/>
<dbReference type="VEuPathDB" id="TrichDB:TVAG_487560"/>
<name>A2EFN4_TRIV3</name>
<evidence type="ECO:0000313" key="3">
    <source>
        <dbReference type="Proteomes" id="UP000001542"/>
    </source>
</evidence>
<feature type="compositionally biased region" description="Acidic residues" evidence="1">
    <location>
        <begin position="108"/>
        <end position="124"/>
    </location>
</feature>
<reference evidence="2" key="2">
    <citation type="journal article" date="2007" name="Science">
        <title>Draft genome sequence of the sexually transmitted pathogen Trichomonas vaginalis.</title>
        <authorList>
            <person name="Carlton J.M."/>
            <person name="Hirt R.P."/>
            <person name="Silva J.C."/>
            <person name="Delcher A.L."/>
            <person name="Schatz M."/>
            <person name="Zhao Q."/>
            <person name="Wortman J.R."/>
            <person name="Bidwell S.L."/>
            <person name="Alsmark U.C.M."/>
            <person name="Besteiro S."/>
            <person name="Sicheritz-Ponten T."/>
            <person name="Noel C.J."/>
            <person name="Dacks J.B."/>
            <person name="Foster P.G."/>
            <person name="Simillion C."/>
            <person name="Van de Peer Y."/>
            <person name="Miranda-Saavedra D."/>
            <person name="Barton G.J."/>
            <person name="Westrop G.D."/>
            <person name="Mueller S."/>
            <person name="Dessi D."/>
            <person name="Fiori P.L."/>
            <person name="Ren Q."/>
            <person name="Paulsen I."/>
            <person name="Zhang H."/>
            <person name="Bastida-Corcuera F.D."/>
            <person name="Simoes-Barbosa A."/>
            <person name="Brown M.T."/>
            <person name="Hayes R.D."/>
            <person name="Mukherjee M."/>
            <person name="Okumura C.Y."/>
            <person name="Schneider R."/>
            <person name="Smith A.J."/>
            <person name="Vanacova S."/>
            <person name="Villalvazo M."/>
            <person name="Haas B.J."/>
            <person name="Pertea M."/>
            <person name="Feldblyum T.V."/>
            <person name="Utterback T.R."/>
            <person name="Shu C.L."/>
            <person name="Osoegawa K."/>
            <person name="de Jong P.J."/>
            <person name="Hrdy I."/>
            <person name="Horvathova L."/>
            <person name="Zubacova Z."/>
            <person name="Dolezal P."/>
            <person name="Malik S.B."/>
            <person name="Logsdon J.M. Jr."/>
            <person name="Henze K."/>
            <person name="Gupta A."/>
            <person name="Wang C.C."/>
            <person name="Dunne R.L."/>
            <person name="Upcroft J.A."/>
            <person name="Upcroft P."/>
            <person name="White O."/>
            <person name="Salzberg S.L."/>
            <person name="Tang P."/>
            <person name="Chiu C.-H."/>
            <person name="Lee Y.-S."/>
            <person name="Embley T.M."/>
            <person name="Coombs G.H."/>
            <person name="Mottram J.C."/>
            <person name="Tachezy J."/>
            <person name="Fraser-Liggett C.M."/>
            <person name="Johnson P.J."/>
        </authorList>
    </citation>
    <scope>NUCLEOTIDE SEQUENCE [LARGE SCALE GENOMIC DNA]</scope>
    <source>
        <strain evidence="2">G3</strain>
    </source>
</reference>
<dbReference type="Proteomes" id="UP000001542">
    <property type="component" value="Unassembled WGS sequence"/>
</dbReference>
<reference evidence="2" key="1">
    <citation type="submission" date="2006-10" db="EMBL/GenBank/DDBJ databases">
        <authorList>
            <person name="Amadeo P."/>
            <person name="Zhao Q."/>
            <person name="Wortman J."/>
            <person name="Fraser-Liggett C."/>
            <person name="Carlton J."/>
        </authorList>
    </citation>
    <scope>NUCLEOTIDE SEQUENCE</scope>
    <source>
        <strain evidence="2">G3</strain>
    </source>
</reference>
<dbReference type="KEGG" id="tva:4766433"/>
<evidence type="ECO:0000256" key="1">
    <source>
        <dbReference type="SAM" id="MobiDB-lite"/>
    </source>
</evidence>
<feature type="compositionally biased region" description="Low complexity" evidence="1">
    <location>
        <begin position="72"/>
        <end position="81"/>
    </location>
</feature>
<organism evidence="2 3">
    <name type="scientific">Trichomonas vaginalis (strain ATCC PRA-98 / G3)</name>
    <dbReference type="NCBI Taxonomy" id="412133"/>
    <lineage>
        <taxon>Eukaryota</taxon>
        <taxon>Metamonada</taxon>
        <taxon>Parabasalia</taxon>
        <taxon>Trichomonadida</taxon>
        <taxon>Trichomonadidae</taxon>
        <taxon>Trichomonas</taxon>
    </lineage>
</organism>
<feature type="compositionally biased region" description="Low complexity" evidence="1">
    <location>
        <begin position="52"/>
        <end position="62"/>
    </location>
</feature>
<protein>
    <submittedName>
        <fullName evidence="2">Uncharacterized protein</fullName>
    </submittedName>
</protein>
<dbReference type="InParanoid" id="A2EFN4"/>
<feature type="compositionally biased region" description="Acidic residues" evidence="1">
    <location>
        <begin position="137"/>
        <end position="147"/>
    </location>
</feature>
<feature type="region of interest" description="Disordered" evidence="1">
    <location>
        <begin position="50"/>
        <end position="124"/>
    </location>
</feature>
<feature type="region of interest" description="Disordered" evidence="1">
    <location>
        <begin position="137"/>
        <end position="156"/>
    </location>
</feature>
<gene>
    <name evidence="2" type="ORF">TVAG_487560</name>
</gene>
<accession>A2EFN4</accession>
<dbReference type="RefSeq" id="XP_001320752.1">
    <property type="nucleotide sequence ID" value="XM_001320717.1"/>
</dbReference>
<keyword evidence="3" id="KW-1185">Reference proteome</keyword>
<sequence length="236" mass="26843">MIDDDPVSKFYLGNSNDPNDILKKQIVEKALSESLQLRKLSKRLDDIFFEKSSQPSTSQSSHSGEEEDASAHSESSSGAGSNLSEQEIDFLLQNIVQQEEQESHNDNEEAQEDNIEEEDQNEEDDHELVLVLGHDEEESFAEEEEETNSTQESGRVEHNSVNLEAFFSIMEFFSNLLPSAQDSIPFARDSQANYQLLHLFSILTEVQKKSMTTDQAIKYVYDLMEKIKGENQQNPN</sequence>
<dbReference type="VEuPathDB" id="TrichDB:TVAGG3_0062140"/>
<evidence type="ECO:0000313" key="2">
    <source>
        <dbReference type="EMBL" id="EAY08529.1"/>
    </source>
</evidence>
<dbReference type="AlphaFoldDB" id="A2EFN4"/>
<dbReference type="EMBL" id="DS113376">
    <property type="protein sequence ID" value="EAY08529.1"/>
    <property type="molecule type" value="Genomic_DNA"/>
</dbReference>
<dbReference type="SMR" id="A2EFN4"/>